<feature type="domain" description="HAMP" evidence="6">
    <location>
        <begin position="326"/>
        <end position="380"/>
    </location>
</feature>
<gene>
    <name evidence="7" type="ORF">EDD66_106200</name>
</gene>
<evidence type="ECO:0000313" key="7">
    <source>
        <dbReference type="EMBL" id="ROR27503.1"/>
    </source>
</evidence>
<keyword evidence="5" id="KW-1133">Transmembrane helix</keyword>
<evidence type="ECO:0000256" key="2">
    <source>
        <dbReference type="ARBA" id="ARBA00022553"/>
    </source>
</evidence>
<evidence type="ECO:0000259" key="6">
    <source>
        <dbReference type="PROSITE" id="PS50885"/>
    </source>
</evidence>
<comment type="subcellular location">
    <subcellularLocation>
        <location evidence="1">Membrane</location>
    </subcellularLocation>
</comment>
<keyword evidence="5" id="KW-0812">Transmembrane</keyword>
<dbReference type="Gene3D" id="3.30.565.10">
    <property type="entry name" value="Histidine kinase-like ATPase, C-terminal domain"/>
    <property type="match status" value="1"/>
</dbReference>
<feature type="transmembrane region" description="Helical" evidence="5">
    <location>
        <begin position="302"/>
        <end position="325"/>
    </location>
</feature>
<evidence type="ECO:0000313" key="8">
    <source>
        <dbReference type="Proteomes" id="UP000273083"/>
    </source>
</evidence>
<reference evidence="7 8" key="1">
    <citation type="submission" date="2018-11" db="EMBL/GenBank/DDBJ databases">
        <title>Genomic Encyclopedia of Type Strains, Phase IV (KMG-IV): sequencing the most valuable type-strain genomes for metagenomic binning, comparative biology and taxonomic classification.</title>
        <authorList>
            <person name="Goeker M."/>
        </authorList>
    </citation>
    <scope>NUCLEOTIDE SEQUENCE [LARGE SCALE GENOMIC DNA]</scope>
    <source>
        <strain evidence="7 8">DSM 26537</strain>
    </source>
</reference>
<evidence type="ECO:0000256" key="3">
    <source>
        <dbReference type="ARBA" id="ARBA00022679"/>
    </source>
</evidence>
<dbReference type="AlphaFoldDB" id="A0A3N1XLC1"/>
<feature type="transmembrane region" description="Helical" evidence="5">
    <location>
        <begin position="25"/>
        <end position="48"/>
    </location>
</feature>
<dbReference type="Pfam" id="PF02518">
    <property type="entry name" value="HATPase_c"/>
    <property type="match status" value="1"/>
</dbReference>
<dbReference type="InterPro" id="IPR003660">
    <property type="entry name" value="HAMP_dom"/>
</dbReference>
<dbReference type="EMBL" id="RJVG01000006">
    <property type="protein sequence ID" value="ROR27503.1"/>
    <property type="molecule type" value="Genomic_DNA"/>
</dbReference>
<dbReference type="PANTHER" id="PTHR34220">
    <property type="entry name" value="SENSOR HISTIDINE KINASE YPDA"/>
    <property type="match status" value="1"/>
</dbReference>
<keyword evidence="5" id="KW-0472">Membrane</keyword>
<proteinExistence type="predicted"/>
<comment type="caution">
    <text evidence="7">The sequence shown here is derived from an EMBL/GenBank/DDBJ whole genome shotgun (WGS) entry which is preliminary data.</text>
</comment>
<dbReference type="InterPro" id="IPR010559">
    <property type="entry name" value="Sig_transdc_His_kin_internal"/>
</dbReference>
<name>A0A3N1XLC1_9FIRM</name>
<dbReference type="PANTHER" id="PTHR34220:SF7">
    <property type="entry name" value="SENSOR HISTIDINE KINASE YPDA"/>
    <property type="match status" value="1"/>
</dbReference>
<dbReference type="GO" id="GO:0016020">
    <property type="term" value="C:membrane"/>
    <property type="evidence" value="ECO:0007669"/>
    <property type="project" value="UniProtKB-SubCell"/>
</dbReference>
<dbReference type="Gene3D" id="6.10.340.10">
    <property type="match status" value="1"/>
</dbReference>
<dbReference type="RefSeq" id="WP_123609743.1">
    <property type="nucleotide sequence ID" value="NZ_RJVG01000006.1"/>
</dbReference>
<evidence type="ECO:0000256" key="5">
    <source>
        <dbReference type="SAM" id="Phobius"/>
    </source>
</evidence>
<keyword evidence="3" id="KW-0808">Transferase</keyword>
<dbReference type="Pfam" id="PF06580">
    <property type="entry name" value="His_kinase"/>
    <property type="match status" value="1"/>
</dbReference>
<protein>
    <submittedName>
        <fullName evidence="7">Two-component system sensor histidine kinase YesM</fullName>
    </submittedName>
</protein>
<dbReference type="OrthoDB" id="9809348at2"/>
<dbReference type="InterPro" id="IPR050640">
    <property type="entry name" value="Bact_2-comp_sensor_kinase"/>
</dbReference>
<dbReference type="SUPFAM" id="SSF55874">
    <property type="entry name" value="ATPase domain of HSP90 chaperone/DNA topoisomerase II/histidine kinase"/>
    <property type="match status" value="1"/>
</dbReference>
<organism evidence="7 8">
    <name type="scientific">Mobilisporobacter senegalensis</name>
    <dbReference type="NCBI Taxonomy" id="1329262"/>
    <lineage>
        <taxon>Bacteria</taxon>
        <taxon>Bacillati</taxon>
        <taxon>Bacillota</taxon>
        <taxon>Clostridia</taxon>
        <taxon>Lachnospirales</taxon>
        <taxon>Lachnospiraceae</taxon>
        <taxon>Mobilisporobacter</taxon>
    </lineage>
</organism>
<sequence length="620" mass="71968">MKRNANIFFRFKDKKDKPISLRRRLLFLIVIAWIVPVCIIFIFISMSYRNNIIDKTETLMEESLKNFTSFHAQKLDEAITISKKTSYELVIEKAWRKFHVGNMTKAEFYKEVISNLKSKYYNDNRFVMSAFYLSDEPERLYYTSRKPKSYIDTYYEKVHKVANEITEQETTDAHVKIVDGKIYIIRNLYTTTNYTKFGTLVVELNKSKLFDGLALNTDYELGFFIDDSESMIVYDSTLSEESRTSIVDKLRSQYSRTINREIMKVDGSIFTGLIYQQKFDDYHFGAILVADKSKIYNELTTLIYIIMIIILIVIPVFIYMLYFIAKHITAPMGRMMKASKEVEKGKIGMQIIGEEMPNAEFSYLMDSFNRMSAEVKYLFDYAYNEKLARKEAKIIALQSQINPHFLNNTLEMMNWQARMAGDVAVSKMIEALGTLLDYSMDRNNKKLINLSEELRCADAYFYIISMRFGQRLRVEKEVDPDLLQLQVPQLILQPILENAVVHGVEVVKTGTIRLKVYKEEDNVILQVTNTGKAMTSEDVTRVQRILNGEKDSIANGKGKHVSLGIRNVNERIKLIYGEDYGLTILPVDDEETASTITIPYEMVDDTEKRNLLKSLLDKSE</sequence>
<dbReference type="Proteomes" id="UP000273083">
    <property type="component" value="Unassembled WGS sequence"/>
</dbReference>
<dbReference type="InterPro" id="IPR003594">
    <property type="entry name" value="HATPase_dom"/>
</dbReference>
<keyword evidence="8" id="KW-1185">Reference proteome</keyword>
<evidence type="ECO:0000256" key="4">
    <source>
        <dbReference type="ARBA" id="ARBA00022777"/>
    </source>
</evidence>
<dbReference type="GO" id="GO:0000155">
    <property type="term" value="F:phosphorelay sensor kinase activity"/>
    <property type="evidence" value="ECO:0007669"/>
    <property type="project" value="InterPro"/>
</dbReference>
<accession>A0A3N1XLC1</accession>
<evidence type="ECO:0000256" key="1">
    <source>
        <dbReference type="ARBA" id="ARBA00004370"/>
    </source>
</evidence>
<dbReference type="InterPro" id="IPR036890">
    <property type="entry name" value="HATPase_C_sf"/>
</dbReference>
<keyword evidence="4 7" id="KW-0418">Kinase</keyword>
<keyword evidence="2" id="KW-0597">Phosphoprotein</keyword>
<dbReference type="PROSITE" id="PS50885">
    <property type="entry name" value="HAMP"/>
    <property type="match status" value="1"/>
</dbReference>